<keyword evidence="5 7" id="KW-0238">DNA-binding</keyword>
<dbReference type="InterPro" id="IPR058236">
    <property type="entry name" value="Rex_actinobacterial-type"/>
</dbReference>
<comment type="function">
    <text evidence="7">Modulates transcription in response to changes in cellular NADH/NAD(+) redox state.</text>
</comment>
<reference evidence="9 10" key="1">
    <citation type="submission" date="2016-10" db="EMBL/GenBank/DDBJ databases">
        <authorList>
            <person name="de Groot N.N."/>
        </authorList>
    </citation>
    <scope>NUCLEOTIDE SEQUENCE [LARGE SCALE GENOMIC DNA]</scope>
    <source>
        <strain evidence="9 10">SLAS-1</strain>
    </source>
</reference>
<gene>
    <name evidence="7" type="primary">rex</name>
    <name evidence="9" type="ORF">SAMN04488692_1198</name>
</gene>
<proteinExistence type="inferred from homology"/>
<dbReference type="NCBIfam" id="NF003996">
    <property type="entry name" value="PRK05472.2-5"/>
    <property type="match status" value="1"/>
</dbReference>
<evidence type="ECO:0000313" key="10">
    <source>
        <dbReference type="Proteomes" id="UP000199476"/>
    </source>
</evidence>
<dbReference type="NCBIfam" id="NF003994">
    <property type="entry name" value="PRK05472.2-3"/>
    <property type="match status" value="1"/>
</dbReference>
<feature type="domain" description="CoA-binding" evidence="8">
    <location>
        <begin position="81"/>
        <end position="182"/>
    </location>
</feature>
<evidence type="ECO:0000256" key="2">
    <source>
        <dbReference type="ARBA" id="ARBA00022491"/>
    </source>
</evidence>
<evidence type="ECO:0000256" key="3">
    <source>
        <dbReference type="ARBA" id="ARBA00023015"/>
    </source>
</evidence>
<name>A0A1G9QY51_9FIRM</name>
<dbReference type="InterPro" id="IPR036388">
    <property type="entry name" value="WH-like_DNA-bd_sf"/>
</dbReference>
<dbReference type="NCBIfam" id="NF003989">
    <property type="entry name" value="PRK05472.1-3"/>
    <property type="match status" value="1"/>
</dbReference>
<dbReference type="GO" id="GO:0003677">
    <property type="term" value="F:DNA binding"/>
    <property type="evidence" value="ECO:0007669"/>
    <property type="project" value="UniProtKB-UniRule"/>
</dbReference>
<organism evidence="9 10">
    <name type="scientific">Halarsenatibacter silvermanii</name>
    <dbReference type="NCBI Taxonomy" id="321763"/>
    <lineage>
        <taxon>Bacteria</taxon>
        <taxon>Bacillati</taxon>
        <taxon>Bacillota</taxon>
        <taxon>Clostridia</taxon>
        <taxon>Halanaerobiales</taxon>
        <taxon>Halarsenatibacteraceae</taxon>
        <taxon>Halarsenatibacter</taxon>
    </lineage>
</organism>
<keyword evidence="4 7" id="KW-0520">NAD</keyword>
<dbReference type="Gene3D" id="1.10.10.10">
    <property type="entry name" value="Winged helix-like DNA-binding domain superfamily/Winged helix DNA-binding domain"/>
    <property type="match status" value="1"/>
</dbReference>
<dbReference type="PANTHER" id="PTHR35786">
    <property type="entry name" value="REDOX-SENSING TRANSCRIPTIONAL REPRESSOR REX"/>
    <property type="match status" value="1"/>
</dbReference>
<keyword evidence="2 7" id="KW-0678">Repressor</keyword>
<evidence type="ECO:0000256" key="7">
    <source>
        <dbReference type="HAMAP-Rule" id="MF_01131"/>
    </source>
</evidence>
<dbReference type="InterPro" id="IPR003781">
    <property type="entry name" value="CoA-bd"/>
</dbReference>
<dbReference type="Pfam" id="PF06971">
    <property type="entry name" value="Put_DNA-bind_N"/>
    <property type="match status" value="1"/>
</dbReference>
<evidence type="ECO:0000256" key="1">
    <source>
        <dbReference type="ARBA" id="ARBA00022490"/>
    </source>
</evidence>
<dbReference type="NCBIfam" id="NF003995">
    <property type="entry name" value="PRK05472.2-4"/>
    <property type="match status" value="1"/>
</dbReference>
<dbReference type="Pfam" id="PF02629">
    <property type="entry name" value="CoA_binding"/>
    <property type="match status" value="1"/>
</dbReference>
<evidence type="ECO:0000256" key="4">
    <source>
        <dbReference type="ARBA" id="ARBA00023027"/>
    </source>
</evidence>
<dbReference type="SUPFAM" id="SSF51735">
    <property type="entry name" value="NAD(P)-binding Rossmann-fold domains"/>
    <property type="match status" value="1"/>
</dbReference>
<dbReference type="PANTHER" id="PTHR35786:SF1">
    <property type="entry name" value="REDOX-SENSING TRANSCRIPTIONAL REPRESSOR REX 1"/>
    <property type="match status" value="1"/>
</dbReference>
<dbReference type="InterPro" id="IPR036291">
    <property type="entry name" value="NAD(P)-bd_dom_sf"/>
</dbReference>
<dbReference type="HAMAP" id="MF_01131">
    <property type="entry name" value="Rex"/>
    <property type="match status" value="1"/>
</dbReference>
<dbReference type="RefSeq" id="WP_089761140.1">
    <property type="nucleotide sequence ID" value="NZ_FNGO01000019.1"/>
</dbReference>
<protein>
    <recommendedName>
        <fullName evidence="7">Redox-sensing transcriptional repressor Rex</fullName>
    </recommendedName>
</protein>
<evidence type="ECO:0000259" key="8">
    <source>
        <dbReference type="SMART" id="SM00881"/>
    </source>
</evidence>
<keyword evidence="10" id="KW-1185">Reference proteome</keyword>
<dbReference type="SMART" id="SM00881">
    <property type="entry name" value="CoA_binding"/>
    <property type="match status" value="1"/>
</dbReference>
<dbReference type="STRING" id="321763.SAMN04488692_1198"/>
<evidence type="ECO:0000313" key="9">
    <source>
        <dbReference type="EMBL" id="SDM15966.1"/>
    </source>
</evidence>
<dbReference type="EMBL" id="FNGO01000019">
    <property type="protein sequence ID" value="SDM15966.1"/>
    <property type="molecule type" value="Genomic_DNA"/>
</dbReference>
<dbReference type="GO" id="GO:0005737">
    <property type="term" value="C:cytoplasm"/>
    <property type="evidence" value="ECO:0007669"/>
    <property type="project" value="UniProtKB-SubCell"/>
</dbReference>
<dbReference type="Proteomes" id="UP000199476">
    <property type="component" value="Unassembled WGS sequence"/>
</dbReference>
<evidence type="ECO:0000256" key="5">
    <source>
        <dbReference type="ARBA" id="ARBA00023125"/>
    </source>
</evidence>
<comment type="similarity">
    <text evidence="7">Belongs to the transcriptional regulatory Rex family.</text>
</comment>
<comment type="caution">
    <text evidence="7">Lacks conserved residue(s) required for the propagation of feature annotation.</text>
</comment>
<dbReference type="InterPro" id="IPR009718">
    <property type="entry name" value="Rex_DNA-bd_C_dom"/>
</dbReference>
<accession>A0A1G9QY51</accession>
<dbReference type="InterPro" id="IPR036390">
    <property type="entry name" value="WH_DNA-bd_sf"/>
</dbReference>
<dbReference type="InterPro" id="IPR022876">
    <property type="entry name" value="Tscrpt_rep_Rex"/>
</dbReference>
<dbReference type="AlphaFoldDB" id="A0A1G9QY51"/>
<dbReference type="GO" id="GO:0003700">
    <property type="term" value="F:DNA-binding transcription factor activity"/>
    <property type="evidence" value="ECO:0007669"/>
    <property type="project" value="UniProtKB-UniRule"/>
</dbReference>
<dbReference type="Gene3D" id="3.40.50.720">
    <property type="entry name" value="NAD(P)-binding Rossmann-like Domain"/>
    <property type="match status" value="1"/>
</dbReference>
<dbReference type="GO" id="GO:0051775">
    <property type="term" value="P:response to redox state"/>
    <property type="evidence" value="ECO:0007669"/>
    <property type="project" value="InterPro"/>
</dbReference>
<dbReference type="NCBIfam" id="NF003992">
    <property type="entry name" value="PRK05472.2-1"/>
    <property type="match status" value="1"/>
</dbReference>
<dbReference type="OrthoDB" id="9784760at2"/>
<dbReference type="GO" id="GO:0045892">
    <property type="term" value="P:negative regulation of DNA-templated transcription"/>
    <property type="evidence" value="ECO:0007669"/>
    <property type="project" value="InterPro"/>
</dbReference>
<keyword evidence="6 7" id="KW-0804">Transcription</keyword>
<comment type="subunit">
    <text evidence="7">Homodimer.</text>
</comment>
<keyword evidence="1 7" id="KW-0963">Cytoplasm</keyword>
<dbReference type="SUPFAM" id="SSF46785">
    <property type="entry name" value="Winged helix' DNA-binding domain"/>
    <property type="match status" value="1"/>
</dbReference>
<feature type="binding site" evidence="7">
    <location>
        <begin position="92"/>
        <end position="97"/>
    </location>
    <ligand>
        <name>NAD(+)</name>
        <dbReference type="ChEBI" id="CHEBI:57540"/>
    </ligand>
</feature>
<evidence type="ECO:0000256" key="6">
    <source>
        <dbReference type="ARBA" id="ARBA00023163"/>
    </source>
</evidence>
<comment type="subcellular location">
    <subcellularLocation>
        <location evidence="7">Cytoplasm</location>
    </subcellularLocation>
</comment>
<sequence>MKDKDSIPKATIERLPLYYRCLDKLDKFEEVDVVSSKELGGRLGIPPTQVRKDLSYYGEFGRRGVGYNVHDLKKSVGEILGVDRKWQTVLVGAGNLGRALVNYDGFEKMGLDIVGAFDNDLNKIDNRIENLTVRSTKELEETIEEEDVKVGIIAVPAEAAQNVAEKLIEAGVKAIWNFAPTRLYVPDEVAVRNEDLAVGIVSLIYHLSWQEREEQEEEEEN</sequence>
<dbReference type="NCBIfam" id="NF003993">
    <property type="entry name" value="PRK05472.2-2"/>
    <property type="match status" value="1"/>
</dbReference>
<keyword evidence="3 7" id="KW-0805">Transcription regulation</keyword>